<dbReference type="Gene3D" id="2.70.70.10">
    <property type="entry name" value="Glucose Permease (Domain IIA)"/>
    <property type="match status" value="1"/>
</dbReference>
<dbReference type="InterPro" id="IPR036779">
    <property type="entry name" value="LysM_dom_sf"/>
</dbReference>
<keyword evidence="1" id="KW-0812">Transmembrane</keyword>
<dbReference type="SUPFAM" id="SSF51261">
    <property type="entry name" value="Duplicated hybrid motif"/>
    <property type="match status" value="1"/>
</dbReference>
<dbReference type="CDD" id="cd00118">
    <property type="entry name" value="LysM"/>
    <property type="match status" value="1"/>
</dbReference>
<name>A0A9D1PRD1_9SPIO</name>
<reference evidence="3" key="2">
    <citation type="submission" date="2021-04" db="EMBL/GenBank/DDBJ databases">
        <authorList>
            <person name="Gilroy R."/>
        </authorList>
    </citation>
    <scope>NUCLEOTIDE SEQUENCE</scope>
    <source>
        <strain evidence="3">Gambia11-129</strain>
    </source>
</reference>
<accession>A0A9D1PRD1</accession>
<dbReference type="InterPro" id="IPR018392">
    <property type="entry name" value="LysM"/>
</dbReference>
<dbReference type="Proteomes" id="UP000823936">
    <property type="component" value="Unassembled WGS sequence"/>
</dbReference>
<evidence type="ECO:0000256" key="1">
    <source>
        <dbReference type="SAM" id="Phobius"/>
    </source>
</evidence>
<evidence type="ECO:0000259" key="2">
    <source>
        <dbReference type="PROSITE" id="PS51782"/>
    </source>
</evidence>
<evidence type="ECO:0000313" key="4">
    <source>
        <dbReference type="Proteomes" id="UP000823936"/>
    </source>
</evidence>
<reference evidence="3" key="1">
    <citation type="journal article" date="2021" name="PeerJ">
        <title>Extensive microbial diversity within the chicken gut microbiome revealed by metagenomics and culture.</title>
        <authorList>
            <person name="Gilroy R."/>
            <person name="Ravi A."/>
            <person name="Getino M."/>
            <person name="Pursley I."/>
            <person name="Horton D.L."/>
            <person name="Alikhan N.F."/>
            <person name="Baker D."/>
            <person name="Gharbi K."/>
            <person name="Hall N."/>
            <person name="Watson M."/>
            <person name="Adriaenssens E.M."/>
            <person name="Foster-Nyarko E."/>
            <person name="Jarju S."/>
            <person name="Secka A."/>
            <person name="Antonio M."/>
            <person name="Oren A."/>
            <person name="Chaudhuri R.R."/>
            <person name="La Ragione R."/>
            <person name="Hildebrand F."/>
            <person name="Pallen M.J."/>
        </authorList>
    </citation>
    <scope>NUCLEOTIDE SEQUENCE</scope>
    <source>
        <strain evidence="3">Gambia11-129</strain>
    </source>
</reference>
<feature type="domain" description="LysM" evidence="2">
    <location>
        <begin position="78"/>
        <end position="122"/>
    </location>
</feature>
<keyword evidence="1" id="KW-0472">Membrane</keyword>
<dbReference type="PANTHER" id="PTHR21666">
    <property type="entry name" value="PEPTIDASE-RELATED"/>
    <property type="match status" value="1"/>
</dbReference>
<gene>
    <name evidence="3" type="ORF">IAB12_00195</name>
</gene>
<dbReference type="GO" id="GO:0004222">
    <property type="term" value="F:metalloendopeptidase activity"/>
    <property type="evidence" value="ECO:0007669"/>
    <property type="project" value="TreeGrafter"/>
</dbReference>
<keyword evidence="1" id="KW-1133">Transmembrane helix</keyword>
<sequence>MPRDDYDDMNYSRARDEKKGRKTLFVSVFLTLLVLIAVILVILFGPSENLESKKEEQSVISQGALESSEEKQESGFFREYTVRDGDSVISISDEFSLSAETIASLNAIKSNSDLNAGQIILIPELDGVRYTLSADESAEEVYSRFSSSVSLDRFIEINQIDDALEKGDDVFVPLSIDSSFTFSRPIESGQIKYSYRESVNGKTISSLGITAEAGSAVLASQDGVVTQAAFDSSSGRYVEIAHSSGYVTRYENLEIINVRKDDVVSKGDIIGTIGTSSSVDGSPVLFFSIKQGALTLDPELYI</sequence>
<dbReference type="CDD" id="cd12797">
    <property type="entry name" value="M23_peptidase"/>
    <property type="match status" value="1"/>
</dbReference>
<dbReference type="AlphaFoldDB" id="A0A9D1PRD1"/>
<protein>
    <submittedName>
        <fullName evidence="3">LysM peptidoglycan-binding domain-containing M23 family metallopeptidase</fullName>
    </submittedName>
</protein>
<dbReference type="InterPro" id="IPR050570">
    <property type="entry name" value="Cell_wall_metabolism_enzyme"/>
</dbReference>
<evidence type="ECO:0000313" key="3">
    <source>
        <dbReference type="EMBL" id="HIV98193.1"/>
    </source>
</evidence>
<dbReference type="InterPro" id="IPR016047">
    <property type="entry name" value="M23ase_b-sheet_dom"/>
</dbReference>
<dbReference type="Pfam" id="PF01551">
    <property type="entry name" value="Peptidase_M23"/>
    <property type="match status" value="1"/>
</dbReference>
<dbReference type="InterPro" id="IPR011055">
    <property type="entry name" value="Dup_hybrid_motif"/>
</dbReference>
<dbReference type="Gene3D" id="3.10.350.10">
    <property type="entry name" value="LysM domain"/>
    <property type="match status" value="1"/>
</dbReference>
<feature type="transmembrane region" description="Helical" evidence="1">
    <location>
        <begin position="23"/>
        <end position="44"/>
    </location>
</feature>
<dbReference type="SMART" id="SM00257">
    <property type="entry name" value="LysM"/>
    <property type="match status" value="1"/>
</dbReference>
<dbReference type="Pfam" id="PF01476">
    <property type="entry name" value="LysM"/>
    <property type="match status" value="1"/>
</dbReference>
<dbReference type="PROSITE" id="PS51782">
    <property type="entry name" value="LYSM"/>
    <property type="match status" value="1"/>
</dbReference>
<comment type="caution">
    <text evidence="3">The sequence shown here is derived from an EMBL/GenBank/DDBJ whole genome shotgun (WGS) entry which is preliminary data.</text>
</comment>
<dbReference type="PANTHER" id="PTHR21666:SF270">
    <property type="entry name" value="MUREIN HYDROLASE ACTIVATOR ENVC"/>
    <property type="match status" value="1"/>
</dbReference>
<proteinExistence type="predicted"/>
<organism evidence="3 4">
    <name type="scientific">Candidatus Ornithospirochaeta avicola</name>
    <dbReference type="NCBI Taxonomy" id="2840896"/>
    <lineage>
        <taxon>Bacteria</taxon>
        <taxon>Pseudomonadati</taxon>
        <taxon>Spirochaetota</taxon>
        <taxon>Spirochaetia</taxon>
        <taxon>Spirochaetales</taxon>
        <taxon>Spirochaetaceae</taxon>
        <taxon>Spirochaetaceae incertae sedis</taxon>
        <taxon>Candidatus Ornithospirochaeta</taxon>
    </lineage>
</organism>
<dbReference type="EMBL" id="DXHU01000002">
    <property type="protein sequence ID" value="HIV98193.1"/>
    <property type="molecule type" value="Genomic_DNA"/>
</dbReference>